<dbReference type="Pfam" id="PF04542">
    <property type="entry name" value="Sigma70_r2"/>
    <property type="match status" value="1"/>
</dbReference>
<dbReference type="NCBIfam" id="TIGR02937">
    <property type="entry name" value="sigma70-ECF"/>
    <property type="match status" value="1"/>
</dbReference>
<sequence length="155" mass="18256">MVQYYQELIYYVQRMIGDKEKAKDVIQEAYSRLLYVNKNSNIDNERAYLYKTSRNIVIDQSRKEKNSSVTLYEEEEHTIPQEEQPQEQVVQSNQYEQIMKIVQGLPPKCQQAFILHVIEGYSRKEISSKMGISIAAVEKNILRASEKIKNKLNNY</sequence>
<dbReference type="SUPFAM" id="SSF88659">
    <property type="entry name" value="Sigma3 and sigma4 domains of RNA polymerase sigma factors"/>
    <property type="match status" value="1"/>
</dbReference>
<accession>A0AAX2A9Y8</accession>
<dbReference type="Pfam" id="PF08281">
    <property type="entry name" value="Sigma70_r4_2"/>
    <property type="match status" value="1"/>
</dbReference>
<dbReference type="KEGG" id="hbv:ABIV_2140"/>
<dbReference type="InterPro" id="IPR013325">
    <property type="entry name" value="RNA_pol_sigma_r2"/>
</dbReference>
<evidence type="ECO:0000313" key="8">
    <source>
        <dbReference type="EMBL" id="RXK10270.1"/>
    </source>
</evidence>
<keyword evidence="4" id="KW-0804">Transcription</keyword>
<dbReference type="InterPro" id="IPR039425">
    <property type="entry name" value="RNA_pol_sigma-70-like"/>
</dbReference>
<dbReference type="Proteomes" id="UP000253850">
    <property type="component" value="Chromosome"/>
</dbReference>
<comment type="similarity">
    <text evidence="1">Belongs to the sigma-70 factor family. ECF subfamily.</text>
</comment>
<organism evidence="8 10">
    <name type="scientific">Halarcobacter bivalviorum</name>
    <dbReference type="NCBI Taxonomy" id="663364"/>
    <lineage>
        <taxon>Bacteria</taxon>
        <taxon>Pseudomonadati</taxon>
        <taxon>Campylobacterota</taxon>
        <taxon>Epsilonproteobacteria</taxon>
        <taxon>Campylobacterales</taxon>
        <taxon>Arcobacteraceae</taxon>
        <taxon>Halarcobacter</taxon>
    </lineage>
</organism>
<evidence type="ECO:0000256" key="2">
    <source>
        <dbReference type="ARBA" id="ARBA00023015"/>
    </source>
</evidence>
<feature type="domain" description="RNA polymerase sigma factor 70 region 4 type 2" evidence="6">
    <location>
        <begin position="96"/>
        <end position="147"/>
    </location>
</feature>
<evidence type="ECO:0000259" key="6">
    <source>
        <dbReference type="Pfam" id="PF08281"/>
    </source>
</evidence>
<dbReference type="RefSeq" id="WP_114839911.1">
    <property type="nucleotide sequence ID" value="NZ_CP031217.1"/>
</dbReference>
<dbReference type="InterPro" id="IPR036388">
    <property type="entry name" value="WH-like_DNA-bd_sf"/>
</dbReference>
<dbReference type="GO" id="GO:0016987">
    <property type="term" value="F:sigma factor activity"/>
    <property type="evidence" value="ECO:0007669"/>
    <property type="project" value="UniProtKB-KW"/>
</dbReference>
<reference evidence="7 9" key="2">
    <citation type="submission" date="2018-07" db="EMBL/GenBank/DDBJ databases">
        <title>Complete genome of the Arcobacter bivalviorum type strain LMG 26154.</title>
        <authorList>
            <person name="Miller W.G."/>
            <person name="Yee E."/>
            <person name="Bono J.L."/>
        </authorList>
    </citation>
    <scope>NUCLEOTIDE SEQUENCE [LARGE SCALE GENOMIC DNA]</scope>
    <source>
        <strain evidence="7 9">LMG 26154</strain>
    </source>
</reference>
<dbReference type="PANTHER" id="PTHR43133:SF46">
    <property type="entry name" value="RNA POLYMERASE SIGMA-70 FACTOR ECF SUBFAMILY"/>
    <property type="match status" value="1"/>
</dbReference>
<evidence type="ECO:0000313" key="7">
    <source>
        <dbReference type="EMBL" id="AXH13115.1"/>
    </source>
</evidence>
<protein>
    <submittedName>
        <fullName evidence="8">RNA polymerase subunit sigma</fullName>
    </submittedName>
    <submittedName>
        <fullName evidence="7">Sigma factor, ECF family</fullName>
    </submittedName>
</protein>
<dbReference type="InterPro" id="IPR013324">
    <property type="entry name" value="RNA_pol_sigma_r3/r4-like"/>
</dbReference>
<dbReference type="InterPro" id="IPR014284">
    <property type="entry name" value="RNA_pol_sigma-70_dom"/>
</dbReference>
<proteinExistence type="inferred from homology"/>
<feature type="domain" description="RNA polymerase sigma-70 region 2" evidence="5">
    <location>
        <begin position="3"/>
        <end position="65"/>
    </location>
</feature>
<dbReference type="GO" id="GO:0003677">
    <property type="term" value="F:DNA binding"/>
    <property type="evidence" value="ECO:0007669"/>
    <property type="project" value="InterPro"/>
</dbReference>
<evidence type="ECO:0000256" key="1">
    <source>
        <dbReference type="ARBA" id="ARBA00010641"/>
    </source>
</evidence>
<keyword evidence="10" id="KW-1185">Reference proteome</keyword>
<evidence type="ECO:0000256" key="3">
    <source>
        <dbReference type="ARBA" id="ARBA00023082"/>
    </source>
</evidence>
<keyword evidence="3" id="KW-0731">Sigma factor</keyword>
<dbReference type="EMBL" id="CP031217">
    <property type="protein sequence ID" value="AXH13115.1"/>
    <property type="molecule type" value="Genomic_DNA"/>
</dbReference>
<dbReference type="SUPFAM" id="SSF88946">
    <property type="entry name" value="Sigma2 domain of RNA polymerase sigma factors"/>
    <property type="match status" value="1"/>
</dbReference>
<evidence type="ECO:0000256" key="4">
    <source>
        <dbReference type="ARBA" id="ARBA00023163"/>
    </source>
</evidence>
<dbReference type="AlphaFoldDB" id="A0AAX2A9Y8"/>
<dbReference type="InterPro" id="IPR013249">
    <property type="entry name" value="RNA_pol_sigma70_r4_t2"/>
</dbReference>
<evidence type="ECO:0000313" key="9">
    <source>
        <dbReference type="Proteomes" id="UP000253850"/>
    </source>
</evidence>
<dbReference type="EMBL" id="PDKM01000003">
    <property type="protein sequence ID" value="RXK10270.1"/>
    <property type="molecule type" value="Genomic_DNA"/>
</dbReference>
<reference evidence="8 10" key="1">
    <citation type="submission" date="2017-10" db="EMBL/GenBank/DDBJ databases">
        <title>Genomics of the genus Arcobacter.</title>
        <authorList>
            <person name="Perez-Cataluna A."/>
            <person name="Figueras M.J."/>
        </authorList>
    </citation>
    <scope>NUCLEOTIDE SEQUENCE [LARGE SCALE GENOMIC DNA]</scope>
    <source>
        <strain evidence="8 10">CECT 7835</strain>
    </source>
</reference>
<dbReference type="PANTHER" id="PTHR43133">
    <property type="entry name" value="RNA POLYMERASE ECF-TYPE SIGMA FACTO"/>
    <property type="match status" value="1"/>
</dbReference>
<keyword evidence="2" id="KW-0805">Transcription regulation</keyword>
<dbReference type="Gene3D" id="1.10.1740.10">
    <property type="match status" value="1"/>
</dbReference>
<name>A0AAX2A9Y8_9BACT</name>
<dbReference type="Proteomes" id="UP000289193">
    <property type="component" value="Unassembled WGS sequence"/>
</dbReference>
<evidence type="ECO:0000259" key="5">
    <source>
        <dbReference type="Pfam" id="PF04542"/>
    </source>
</evidence>
<evidence type="ECO:0000313" key="10">
    <source>
        <dbReference type="Proteomes" id="UP000289193"/>
    </source>
</evidence>
<dbReference type="Gene3D" id="1.10.10.10">
    <property type="entry name" value="Winged helix-like DNA-binding domain superfamily/Winged helix DNA-binding domain"/>
    <property type="match status" value="1"/>
</dbReference>
<dbReference type="InterPro" id="IPR007627">
    <property type="entry name" value="RNA_pol_sigma70_r2"/>
</dbReference>
<dbReference type="GO" id="GO:0006352">
    <property type="term" value="P:DNA-templated transcription initiation"/>
    <property type="evidence" value="ECO:0007669"/>
    <property type="project" value="InterPro"/>
</dbReference>
<gene>
    <name evidence="7" type="ORF">ABIV_2140</name>
    <name evidence="8" type="ORF">CRV05_07795</name>
</gene>